<evidence type="ECO:0000313" key="3">
    <source>
        <dbReference type="EMBL" id="SDQ49934.1"/>
    </source>
</evidence>
<evidence type="ECO:0000256" key="2">
    <source>
        <dbReference type="SAM" id="SignalP"/>
    </source>
</evidence>
<organism evidence="3 4">
    <name type="scientific">Leucobacter chromiiresistens</name>
    <dbReference type="NCBI Taxonomy" id="1079994"/>
    <lineage>
        <taxon>Bacteria</taxon>
        <taxon>Bacillati</taxon>
        <taxon>Actinomycetota</taxon>
        <taxon>Actinomycetes</taxon>
        <taxon>Micrococcales</taxon>
        <taxon>Microbacteriaceae</taxon>
        <taxon>Leucobacter</taxon>
    </lineage>
</organism>
<keyword evidence="1" id="KW-0472">Membrane</keyword>
<dbReference type="RefSeq" id="WP_010156343.1">
    <property type="nucleotide sequence ID" value="NZ_FNKB01000002.1"/>
</dbReference>
<keyword evidence="2" id="KW-0732">Signal</keyword>
<evidence type="ECO:0000313" key="4">
    <source>
        <dbReference type="Proteomes" id="UP000182690"/>
    </source>
</evidence>
<feature type="chain" id="PRO_5010332562" evidence="2">
    <location>
        <begin position="30"/>
        <end position="223"/>
    </location>
</feature>
<dbReference type="NCBIfam" id="TIGR01167">
    <property type="entry name" value="LPXTG_anchor"/>
    <property type="match status" value="1"/>
</dbReference>
<dbReference type="AlphaFoldDB" id="A0A1H1BD93"/>
<dbReference type="EMBL" id="FNKB01000002">
    <property type="protein sequence ID" value="SDQ49934.1"/>
    <property type="molecule type" value="Genomic_DNA"/>
</dbReference>
<dbReference type="Proteomes" id="UP000182690">
    <property type="component" value="Unassembled WGS sequence"/>
</dbReference>
<keyword evidence="1" id="KW-0812">Transmembrane</keyword>
<name>A0A1H1BD93_9MICO</name>
<proteinExistence type="predicted"/>
<reference evidence="3 4" key="1">
    <citation type="submission" date="2016-10" db="EMBL/GenBank/DDBJ databases">
        <authorList>
            <person name="de Groot N.N."/>
        </authorList>
    </citation>
    <scope>NUCLEOTIDE SEQUENCE [LARGE SCALE GENOMIC DNA]</scope>
    <source>
        <strain evidence="3 4">DSM 22788</strain>
    </source>
</reference>
<protein>
    <submittedName>
        <fullName evidence="3">LPXTG-motif cell wall anchor domain-containing protein</fullName>
    </submittedName>
</protein>
<feature type="signal peptide" evidence="2">
    <location>
        <begin position="1"/>
        <end position="29"/>
    </location>
</feature>
<feature type="transmembrane region" description="Helical" evidence="1">
    <location>
        <begin position="185"/>
        <end position="204"/>
    </location>
</feature>
<dbReference type="STRING" id="1079994.SAMN04488565_2749"/>
<evidence type="ECO:0000256" key="1">
    <source>
        <dbReference type="SAM" id="Phobius"/>
    </source>
</evidence>
<sequence>MQKSQAFVMKTTLVGIVGASLMTGSSASAIEPADLIEGDEPEVLIESPAPGHLQQWDMSVKNVSGAVLPLEMQIDGESEQLFGGAAPLRVTLAETETGAVLASGAASELLAADVQLPSLGPGDTYRLTGTVALPIEAGNEYQGASGSLDFRFVAVSDDPVASAKSVGAVSQAKEDLAKTGDDGTLSALMAGAIAALVAGGALLARRFRHAGHATAVTSKETSR</sequence>
<accession>A0A1H1BD93</accession>
<gene>
    <name evidence="3" type="ORF">SAMN04488565_2749</name>
</gene>
<keyword evidence="1" id="KW-1133">Transmembrane helix</keyword>